<feature type="transmembrane region" description="Helical" evidence="2">
    <location>
        <begin position="288"/>
        <end position="309"/>
    </location>
</feature>
<feature type="compositionally biased region" description="Polar residues" evidence="1">
    <location>
        <begin position="214"/>
        <end position="223"/>
    </location>
</feature>
<keyword evidence="2" id="KW-0472">Membrane</keyword>
<accession>A0AAV6XPC8</accession>
<keyword evidence="4" id="KW-1185">Reference proteome</keyword>
<dbReference type="AlphaFoldDB" id="A0AAV6XPC8"/>
<gene>
    <name evidence="3" type="ORF">BUALT_Bualt05G0019500</name>
</gene>
<reference evidence="3" key="1">
    <citation type="submission" date="2019-10" db="EMBL/GenBank/DDBJ databases">
        <authorList>
            <person name="Zhang R."/>
            <person name="Pan Y."/>
            <person name="Wang J."/>
            <person name="Ma R."/>
            <person name="Yu S."/>
        </authorList>
    </citation>
    <scope>NUCLEOTIDE SEQUENCE</scope>
    <source>
        <strain evidence="3">LA-IB0</strain>
        <tissue evidence="3">Leaf</tissue>
    </source>
</reference>
<protein>
    <recommendedName>
        <fullName evidence="5">Transmembrane protein</fullName>
    </recommendedName>
</protein>
<name>A0AAV6XPC8_9LAMI</name>
<evidence type="ECO:0000313" key="3">
    <source>
        <dbReference type="EMBL" id="KAG8381887.1"/>
    </source>
</evidence>
<sequence>MGKIFVLITQLRNSTNQRIGFRIDDDDGYCPLPDLPPEKTRKVKLSAILRCCRRRESADWTIDVLIDSEFTGMQLKPKDVLNYARIVFEYETNRDGPGVACVNGVPENCSDFFFRLKFFGWMRNRVWDKRQGVQIARADSKLARKLRDLEAPAQNLDPFAYIDTAFLKRQYSSPKMKGDNLEQKDTEMFKKRSDEIEKDTKKPERYLKEHKSKGQANVTTAAAPTSKEEITTTALPPHERSSKSRELSSITVDRTAAGGRMSPDHVGLQRPTMRDEHMDYDRGYMDSFVHGLLFMFAFAMVGAFVWGLYRILSGYKAALDDTDKCPPGSDEPIAVKRARLWRLVCVVCIMCVFVVLFVLTLVGSYRITECAARPLSPATAFGGCVWGLYRTLFGYKAALDDTDKCPPGSSDLPIAVKRARLRRLVCVISKIFKTLRPIDPSDGVQLLCFRVALDACDAELNAILEATVILTRVNISDALVASDCVTAVNWIDKELEDVDWKYLQIEQCISDS</sequence>
<feature type="compositionally biased region" description="Basic and acidic residues" evidence="1">
    <location>
        <begin position="176"/>
        <end position="209"/>
    </location>
</feature>
<evidence type="ECO:0000313" key="4">
    <source>
        <dbReference type="Proteomes" id="UP000826271"/>
    </source>
</evidence>
<feature type="transmembrane region" description="Helical" evidence="2">
    <location>
        <begin position="343"/>
        <end position="365"/>
    </location>
</feature>
<keyword evidence="2" id="KW-0812">Transmembrane</keyword>
<dbReference type="Proteomes" id="UP000826271">
    <property type="component" value="Unassembled WGS sequence"/>
</dbReference>
<evidence type="ECO:0000256" key="2">
    <source>
        <dbReference type="SAM" id="Phobius"/>
    </source>
</evidence>
<organism evidence="3 4">
    <name type="scientific">Buddleja alternifolia</name>
    <dbReference type="NCBI Taxonomy" id="168488"/>
    <lineage>
        <taxon>Eukaryota</taxon>
        <taxon>Viridiplantae</taxon>
        <taxon>Streptophyta</taxon>
        <taxon>Embryophyta</taxon>
        <taxon>Tracheophyta</taxon>
        <taxon>Spermatophyta</taxon>
        <taxon>Magnoliopsida</taxon>
        <taxon>eudicotyledons</taxon>
        <taxon>Gunneridae</taxon>
        <taxon>Pentapetalae</taxon>
        <taxon>asterids</taxon>
        <taxon>lamiids</taxon>
        <taxon>Lamiales</taxon>
        <taxon>Scrophulariaceae</taxon>
        <taxon>Buddlejeae</taxon>
        <taxon>Buddleja</taxon>
    </lineage>
</organism>
<evidence type="ECO:0008006" key="5">
    <source>
        <dbReference type="Google" id="ProtNLM"/>
    </source>
</evidence>
<dbReference type="EMBL" id="WHWC01000005">
    <property type="protein sequence ID" value="KAG8381887.1"/>
    <property type="molecule type" value="Genomic_DNA"/>
</dbReference>
<comment type="caution">
    <text evidence="3">The sequence shown here is derived from an EMBL/GenBank/DDBJ whole genome shotgun (WGS) entry which is preliminary data.</text>
</comment>
<feature type="region of interest" description="Disordered" evidence="1">
    <location>
        <begin position="174"/>
        <end position="270"/>
    </location>
</feature>
<proteinExistence type="predicted"/>
<evidence type="ECO:0000256" key="1">
    <source>
        <dbReference type="SAM" id="MobiDB-lite"/>
    </source>
</evidence>
<feature type="compositionally biased region" description="Basic and acidic residues" evidence="1">
    <location>
        <begin position="237"/>
        <end position="246"/>
    </location>
</feature>
<keyword evidence="2" id="KW-1133">Transmembrane helix</keyword>